<evidence type="ECO:0000313" key="4">
    <source>
        <dbReference type="Proteomes" id="UP000004926"/>
    </source>
</evidence>
<feature type="transmembrane region" description="Helical" evidence="1">
    <location>
        <begin position="297"/>
        <end position="314"/>
    </location>
</feature>
<feature type="transmembrane region" description="Helical" evidence="1">
    <location>
        <begin position="61"/>
        <end position="82"/>
    </location>
</feature>
<feature type="transmembrane region" description="Helical" evidence="1">
    <location>
        <begin position="88"/>
        <end position="109"/>
    </location>
</feature>
<feature type="transmembrane region" description="Helical" evidence="1">
    <location>
        <begin position="225"/>
        <end position="241"/>
    </location>
</feature>
<feature type="transmembrane region" description="Helical" evidence="1">
    <location>
        <begin position="199"/>
        <end position="218"/>
    </location>
</feature>
<dbReference type="EMBL" id="CM001439">
    <property type="protein sequence ID" value="EHR51341.1"/>
    <property type="molecule type" value="Genomic_DNA"/>
</dbReference>
<dbReference type="Proteomes" id="UP000004926">
    <property type="component" value="Chromosome"/>
</dbReference>
<feature type="transmembrane region" description="Helical" evidence="1">
    <location>
        <begin position="176"/>
        <end position="193"/>
    </location>
</feature>
<feature type="domain" description="DUF2157" evidence="2">
    <location>
        <begin position="20"/>
        <end position="161"/>
    </location>
</feature>
<dbReference type="RefSeq" id="WP_009154726.1">
    <property type="nucleotide sequence ID" value="NZ_CM001439.1"/>
</dbReference>
<feature type="transmembrane region" description="Helical" evidence="1">
    <location>
        <begin position="270"/>
        <end position="291"/>
    </location>
</feature>
<dbReference type="HOGENOM" id="CLU_775873_0_0_11"/>
<feature type="transmembrane region" description="Helical" evidence="1">
    <location>
        <begin position="335"/>
        <end position="356"/>
    </location>
</feature>
<name>H5X7P8_9PSEU</name>
<keyword evidence="1" id="KW-1133">Transmembrane helix</keyword>
<dbReference type="eggNOG" id="ENOG5033NV5">
    <property type="taxonomic scope" value="Bacteria"/>
</dbReference>
<feature type="transmembrane region" description="Helical" evidence="1">
    <location>
        <begin position="247"/>
        <end position="265"/>
    </location>
</feature>
<dbReference type="Pfam" id="PF09925">
    <property type="entry name" value="DUF2157"/>
    <property type="match status" value="1"/>
</dbReference>
<gene>
    <name evidence="3" type="ORF">SacmaDRAFT_3107</name>
</gene>
<keyword evidence="1" id="KW-0812">Transmembrane</keyword>
<feature type="transmembrane region" description="Helical" evidence="1">
    <location>
        <begin position="121"/>
        <end position="139"/>
    </location>
</feature>
<organism evidence="3 4">
    <name type="scientific">Saccharomonospora marina XMU15</name>
    <dbReference type="NCBI Taxonomy" id="882083"/>
    <lineage>
        <taxon>Bacteria</taxon>
        <taxon>Bacillati</taxon>
        <taxon>Actinomycetota</taxon>
        <taxon>Actinomycetes</taxon>
        <taxon>Pseudonocardiales</taxon>
        <taxon>Pseudonocardiaceae</taxon>
        <taxon>Saccharomonospora</taxon>
    </lineage>
</organism>
<dbReference type="InterPro" id="IPR018677">
    <property type="entry name" value="DUF2157"/>
</dbReference>
<dbReference type="OrthoDB" id="5197800at2"/>
<accession>H5X7P8</accession>
<protein>
    <submittedName>
        <fullName evidence="3">Putative membrane protein (DUF2157)</fullName>
    </submittedName>
</protein>
<keyword evidence="1" id="KW-0472">Membrane</keyword>
<evidence type="ECO:0000259" key="2">
    <source>
        <dbReference type="Pfam" id="PF09925"/>
    </source>
</evidence>
<feature type="transmembrane region" description="Helical" evidence="1">
    <location>
        <begin position="151"/>
        <end position="169"/>
    </location>
</feature>
<sequence>MMRLVTPPLRRGDDLATRLDRWVAHGLITREQADRILSEERALPAELRDRAGRMPSPVAEALGYVGGVLVLIAAGLIAGRYWSELGVAGRLAVAFGTATLLLVSGASLRPRLGETGRRLRAVCWLLSAAAVALGTGLLGEDMLDLPGDVTPLLAAAVTACYAGALWSISREIPQQAAVVAALAVTAGTAAALLPGSTDAVAGLAVWGVGAAWLLLGWGGLVTPRAPVWVLGGAIVIVGGLMTLEAGWGAGVALGTAAALVAAGVWQRDLLLLATGAIATLLTVPSTLNRFFPDTLTAPLALLATGVVLVAGALYTARRKRGAPAGDPPRPADPRLAAGLAAAVVAAVAAAVVLLGAG</sequence>
<evidence type="ECO:0000256" key="1">
    <source>
        <dbReference type="SAM" id="Phobius"/>
    </source>
</evidence>
<keyword evidence="4" id="KW-1185">Reference proteome</keyword>
<reference evidence="3 4" key="1">
    <citation type="journal article" date="2012" name="Stand. Genomic Sci.">
        <title>Genome sequence of the ocean sediment bacterium Saccharomonospora marina type strain (XMU15(T)).</title>
        <authorList>
            <person name="Klenk H.P."/>
            <person name="Lu M."/>
            <person name="Lucas S."/>
            <person name="Lapidus A."/>
            <person name="Copeland A."/>
            <person name="Pitluck S."/>
            <person name="Goodwin L.A."/>
            <person name="Han C."/>
            <person name="Tapia R."/>
            <person name="Brambilla E.M."/>
            <person name="Potter G."/>
            <person name="Land M."/>
            <person name="Ivanova N."/>
            <person name="Rohde M."/>
            <person name="Goker M."/>
            <person name="Detter J.C."/>
            <person name="Li W.J."/>
            <person name="Kyrpides N.C."/>
            <person name="Woyke T."/>
        </authorList>
    </citation>
    <scope>NUCLEOTIDE SEQUENCE [LARGE SCALE GENOMIC DNA]</scope>
    <source>
        <strain evidence="3 4">XMU15</strain>
    </source>
</reference>
<dbReference type="AlphaFoldDB" id="H5X7P8"/>
<evidence type="ECO:0000313" key="3">
    <source>
        <dbReference type="EMBL" id="EHR51341.1"/>
    </source>
</evidence>
<proteinExistence type="predicted"/>